<keyword evidence="2" id="KW-1185">Reference proteome</keyword>
<comment type="caution">
    <text evidence="1">The sequence shown here is derived from an EMBL/GenBank/DDBJ whole genome shotgun (WGS) entry which is preliminary data.</text>
</comment>
<evidence type="ECO:0000313" key="1">
    <source>
        <dbReference type="EMBL" id="KAI5662987.1"/>
    </source>
</evidence>
<accession>A0ACC0ASP5</accession>
<sequence length="190" mass="21525">MKSILTISRGHARELLEYPYLLRRSRQSVQKDSIPLIVLNFEIILTDIHLKGRGEPMDSRILLLHLGRLMRLLTILIILFRQGNKNSGVRAASDLYQRSERSGWIATPTQVVQDSEQNIVNVVPPRSFTQAQAHEEGIEDSFTISGTQVQATKYPWKGKKCITSENLSVDAAAKWVKMMSSNSKSQSKEF</sequence>
<dbReference type="Proteomes" id="UP001060085">
    <property type="component" value="Linkage Group LG05"/>
</dbReference>
<evidence type="ECO:0000313" key="2">
    <source>
        <dbReference type="Proteomes" id="UP001060085"/>
    </source>
</evidence>
<name>A0ACC0ASP5_CATRO</name>
<proteinExistence type="predicted"/>
<dbReference type="EMBL" id="CM044705">
    <property type="protein sequence ID" value="KAI5662987.1"/>
    <property type="molecule type" value="Genomic_DNA"/>
</dbReference>
<protein>
    <submittedName>
        <fullName evidence="1">Uncharacterized protein</fullName>
    </submittedName>
</protein>
<reference evidence="2" key="1">
    <citation type="journal article" date="2023" name="Nat. Plants">
        <title>Single-cell RNA sequencing provides a high-resolution roadmap for understanding the multicellular compartmentation of specialized metabolism.</title>
        <authorList>
            <person name="Sun S."/>
            <person name="Shen X."/>
            <person name="Li Y."/>
            <person name="Li Y."/>
            <person name="Wang S."/>
            <person name="Li R."/>
            <person name="Zhang H."/>
            <person name="Shen G."/>
            <person name="Guo B."/>
            <person name="Wei J."/>
            <person name="Xu J."/>
            <person name="St-Pierre B."/>
            <person name="Chen S."/>
            <person name="Sun C."/>
        </authorList>
    </citation>
    <scope>NUCLEOTIDE SEQUENCE [LARGE SCALE GENOMIC DNA]</scope>
</reference>
<organism evidence="1 2">
    <name type="scientific">Catharanthus roseus</name>
    <name type="common">Madagascar periwinkle</name>
    <name type="synonym">Vinca rosea</name>
    <dbReference type="NCBI Taxonomy" id="4058"/>
    <lineage>
        <taxon>Eukaryota</taxon>
        <taxon>Viridiplantae</taxon>
        <taxon>Streptophyta</taxon>
        <taxon>Embryophyta</taxon>
        <taxon>Tracheophyta</taxon>
        <taxon>Spermatophyta</taxon>
        <taxon>Magnoliopsida</taxon>
        <taxon>eudicotyledons</taxon>
        <taxon>Gunneridae</taxon>
        <taxon>Pentapetalae</taxon>
        <taxon>asterids</taxon>
        <taxon>lamiids</taxon>
        <taxon>Gentianales</taxon>
        <taxon>Apocynaceae</taxon>
        <taxon>Rauvolfioideae</taxon>
        <taxon>Vinceae</taxon>
        <taxon>Catharanthinae</taxon>
        <taxon>Catharanthus</taxon>
    </lineage>
</organism>
<gene>
    <name evidence="1" type="ORF">M9H77_22310</name>
</gene>